<dbReference type="SMART" id="SM00112">
    <property type="entry name" value="CA"/>
    <property type="match status" value="1"/>
</dbReference>
<comment type="caution">
    <text evidence="5">The sequence shown here is derived from an EMBL/GenBank/DDBJ whole genome shotgun (WGS) entry which is preliminary data.</text>
</comment>
<reference evidence="5 6" key="1">
    <citation type="submission" date="2015-05" db="EMBL/GenBank/DDBJ databases">
        <title>Draft genome sequence of Microvirga vignae strain BR3299, a novel nitrogen fixing bacteria isolated from Brazil semi-aired region.</title>
        <authorList>
            <person name="Zilli J.E."/>
            <person name="Passos S.R."/>
            <person name="Leite J."/>
            <person name="Baldani J.I."/>
            <person name="Xavier G.R."/>
            <person name="Rumjaneck N.G."/>
            <person name="Simoes-Araujo J.L."/>
        </authorList>
    </citation>
    <scope>NUCLEOTIDE SEQUENCE [LARGE SCALE GENOMIC DNA]</scope>
    <source>
        <strain evidence="5 6">BR3299</strain>
    </source>
</reference>
<dbReference type="InterPro" id="IPR001343">
    <property type="entry name" value="Hemolysn_Ca-bd"/>
</dbReference>
<dbReference type="InterPro" id="IPR015919">
    <property type="entry name" value="Cadherin-like_sf"/>
</dbReference>
<dbReference type="PANTHER" id="PTHR38340">
    <property type="entry name" value="S-LAYER PROTEIN"/>
    <property type="match status" value="1"/>
</dbReference>
<feature type="domain" description="Cadherin" evidence="4">
    <location>
        <begin position="985"/>
        <end position="1091"/>
    </location>
</feature>
<dbReference type="PRINTS" id="PR00313">
    <property type="entry name" value="CABNDNGRPT"/>
</dbReference>
<dbReference type="GO" id="GO:0005509">
    <property type="term" value="F:calcium ion binding"/>
    <property type="evidence" value="ECO:0007669"/>
    <property type="project" value="InterPro"/>
</dbReference>
<dbReference type="InterPro" id="IPR018511">
    <property type="entry name" value="Hemolysin-typ_Ca-bd_CS"/>
</dbReference>
<feature type="compositionally biased region" description="Basic and acidic residues" evidence="3">
    <location>
        <begin position="52"/>
        <end position="63"/>
    </location>
</feature>
<dbReference type="CDD" id="cd11304">
    <property type="entry name" value="Cadherin_repeat"/>
    <property type="match status" value="3"/>
</dbReference>
<evidence type="ECO:0000313" key="5">
    <source>
        <dbReference type="EMBL" id="KLK94013.1"/>
    </source>
</evidence>
<dbReference type="STRING" id="1225564.AA309_06010"/>
<dbReference type="RefSeq" id="WP_047188054.1">
    <property type="nucleotide sequence ID" value="NZ_LCYG01000016.1"/>
</dbReference>
<dbReference type="GO" id="GO:0016020">
    <property type="term" value="C:membrane"/>
    <property type="evidence" value="ECO:0007669"/>
    <property type="project" value="InterPro"/>
</dbReference>
<gene>
    <name evidence="5" type="ORF">AA309_06010</name>
</gene>
<dbReference type="PROSITE" id="PS50268">
    <property type="entry name" value="CADHERIN_2"/>
    <property type="match status" value="3"/>
</dbReference>
<evidence type="ECO:0000256" key="1">
    <source>
        <dbReference type="ARBA" id="ARBA00004613"/>
    </source>
</evidence>
<dbReference type="OrthoDB" id="8017345at2"/>
<dbReference type="Proteomes" id="UP000035489">
    <property type="component" value="Unassembled WGS sequence"/>
</dbReference>
<dbReference type="SUPFAM" id="SSF49313">
    <property type="entry name" value="Cadherin-like"/>
    <property type="match status" value="1"/>
</dbReference>
<protein>
    <recommendedName>
        <fullName evidence="4">Cadherin domain-containing protein</fullName>
    </recommendedName>
</protein>
<proteinExistence type="predicted"/>
<dbReference type="InterPro" id="IPR002126">
    <property type="entry name" value="Cadherin-like_dom"/>
</dbReference>
<dbReference type="InterPro" id="IPR050557">
    <property type="entry name" value="RTX_toxin/Mannuronan_C5-epim"/>
</dbReference>
<sequence length="1337" mass="137457">MTTSIRKLGQSRTGIPIPPKAPGAMGPDEARRPLIDPIGDALDEASPRHAVKPGEDPFREPGTTRRAGLDVPTSVLVSETSLAKAGVDETRMTTLTASVAPAAASTINGNADDNELGNPDSVTPLIIHGAAGYDTLWGGAAADEIYGEVDNDSLIGGAGNDTLDGGEDWDTVSYQEETGGAGVVLNLSDSAWISGGTTYESLTGTDTWGDLDTLLNLEVVYGSMSGDVIYAADSLNGWYIDGGDGDDTLTGGGNDDTLIGGAGNDTLANGAVVYIGFEAINANLTTGRVSGQGEDILSGVTYLYGSEGNDTIRGGQFASTIDGGFGNDVLYTGSSTYIDASVGADTVHGAMAADVFINPTNDRIKANASTVLTYEDLTGPSVGIKADLGNGWVDEYANGTRNATDTLFGGVVNLVGSGGNDTIWGSFFGNTLIGGQGNDEILGFEGADSLLGGDGNDTLAGGFDGYTDTLVGGQGNDHYVLGDLGDKIVEDANGGIDTIETYLNYSLQANIENLTALYSASNSLTGNGLNNVLTGGSGDNTLDGAAGNDTMIGGDGNDIFYINDLGDVAIERNGTTGGIDTVYVSVRNYDGTKLANIENIVLVGDGSIAGNNTAPEIGGLATPLSLTIADNEVVSPFTSITITDADSASVTAIVTMNNGYGELTNLGIGTYDALWRRYTVTGTAEQVQNALRSLVYDPNDRPTDATGNTLTTAFTITLTDAEGATASPNTNVSVTSVTANRAPSISFVPQTFTIADTENTDLVSPFTLLAVNDLNANDVLTVTIQLDAAEKGALVPVQGGTYDATTGIFTFVGTLQQARAAVAALLFNPTDRPIAESGSVETTTFSITITDASGATASASNIATVQSVATGYVNHAPTAPVLSNGDISDKATAGMVVGALTSTDPDGDALTLTFDWAMVGTNGQVSADGKFKIVDGTIVVNDPRLVQVDQNTTLIYTVTSTDGHGGTTSSTITIDVADVNHIPTAPVLTGSAISETSAAHTVVGTLSATDADSDPIEYTFTNPLAGTNGRVSADGRFEIVDGTIQVRDPSLIQVNSDTTFTYGVSASDGYGGRVPNTISITVSNANQSPVDVQLSNTTVLEHTAVGRTIGTLIATDPDQDALTYTLLNDGGGRVELVNNQLRVKNNAKIDYEQLTSFKITVAVTDGTTSTMKDFTIKIQDVNPENVIGTAGSDLIRGGSGRDTLSGGIGNDTLSGGAGRDLLTGGKGADVFLFDRSTPTAAGPDSIQDFRIADYDRICLSRSTFTAFKAADVGRLKAGAFVLGTKALASDDRIIYDQASGKIYYDADGTGGSAQIHMATLTNSGTKPALTYASFYII</sequence>
<evidence type="ECO:0000259" key="4">
    <source>
        <dbReference type="PROSITE" id="PS50268"/>
    </source>
</evidence>
<evidence type="ECO:0000256" key="3">
    <source>
        <dbReference type="SAM" id="MobiDB-lite"/>
    </source>
</evidence>
<accession>A0A0H1RFN2</accession>
<feature type="domain" description="Cadherin" evidence="4">
    <location>
        <begin position="1091"/>
        <end position="1195"/>
    </location>
</feature>
<dbReference type="PROSITE" id="PS00330">
    <property type="entry name" value="HEMOLYSIN_CALCIUM"/>
    <property type="match status" value="4"/>
</dbReference>
<dbReference type="Gene3D" id="2.60.40.60">
    <property type="entry name" value="Cadherins"/>
    <property type="match status" value="2"/>
</dbReference>
<name>A0A0H1RFN2_9HYPH</name>
<organism evidence="5 6">
    <name type="scientific">Microvirga vignae</name>
    <dbReference type="NCBI Taxonomy" id="1225564"/>
    <lineage>
        <taxon>Bacteria</taxon>
        <taxon>Pseudomonadati</taxon>
        <taxon>Pseudomonadota</taxon>
        <taxon>Alphaproteobacteria</taxon>
        <taxon>Hyphomicrobiales</taxon>
        <taxon>Methylobacteriaceae</taxon>
        <taxon>Microvirga</taxon>
    </lineage>
</organism>
<feature type="compositionally biased region" description="Polar residues" evidence="3">
    <location>
        <begin position="1"/>
        <end position="13"/>
    </location>
</feature>
<dbReference type="SUPFAM" id="SSF51120">
    <property type="entry name" value="beta-Roll"/>
    <property type="match status" value="6"/>
</dbReference>
<dbReference type="GO" id="GO:0007156">
    <property type="term" value="P:homophilic cell adhesion via plasma membrane adhesion molecules"/>
    <property type="evidence" value="ECO:0007669"/>
    <property type="project" value="InterPro"/>
</dbReference>
<comment type="subcellular location">
    <subcellularLocation>
        <location evidence="1">Secreted</location>
    </subcellularLocation>
</comment>
<feature type="region of interest" description="Disordered" evidence="3">
    <location>
        <begin position="1"/>
        <end position="67"/>
    </location>
</feature>
<keyword evidence="6" id="KW-1185">Reference proteome</keyword>
<dbReference type="InterPro" id="IPR011049">
    <property type="entry name" value="Serralysin-like_metalloprot_C"/>
</dbReference>
<dbReference type="Pfam" id="PF00353">
    <property type="entry name" value="HemolysinCabind"/>
    <property type="match status" value="6"/>
</dbReference>
<dbReference type="PANTHER" id="PTHR38340:SF1">
    <property type="entry name" value="S-LAYER PROTEIN"/>
    <property type="match status" value="1"/>
</dbReference>
<evidence type="ECO:0000313" key="6">
    <source>
        <dbReference type="Proteomes" id="UP000035489"/>
    </source>
</evidence>
<dbReference type="EMBL" id="LCYG01000016">
    <property type="protein sequence ID" value="KLK94013.1"/>
    <property type="molecule type" value="Genomic_DNA"/>
</dbReference>
<dbReference type="Gene3D" id="2.150.10.10">
    <property type="entry name" value="Serralysin-like metalloprotease, C-terminal"/>
    <property type="match status" value="6"/>
</dbReference>
<keyword evidence="2" id="KW-0964">Secreted</keyword>
<evidence type="ECO:0000256" key="2">
    <source>
        <dbReference type="ARBA" id="ARBA00022525"/>
    </source>
</evidence>
<dbReference type="PATRIC" id="fig|1225564.3.peg.1673"/>
<dbReference type="GO" id="GO:0005576">
    <property type="term" value="C:extracellular region"/>
    <property type="evidence" value="ECO:0007669"/>
    <property type="project" value="UniProtKB-SubCell"/>
</dbReference>
<feature type="domain" description="Cadherin" evidence="4">
    <location>
        <begin position="879"/>
        <end position="988"/>
    </location>
</feature>